<dbReference type="InParanoid" id="A0A2I2Y289"/>
<name>A0A2I2Y289_GORGO</name>
<dbReference type="Ensembl" id="ENSGGOT00000046259.1">
    <property type="protein sequence ID" value="ENSGGOP00000029004.1"/>
    <property type="gene ID" value="ENSGGOG00000036546.1"/>
</dbReference>
<protein>
    <submittedName>
        <fullName evidence="2">Uncharacterized protein</fullName>
    </submittedName>
</protein>
<proteinExistence type="predicted"/>
<evidence type="ECO:0000256" key="1">
    <source>
        <dbReference type="SAM" id="MobiDB-lite"/>
    </source>
</evidence>
<dbReference type="GeneTree" id="ENSGT00910000147837"/>
<reference evidence="3" key="1">
    <citation type="submission" date="2011-05" db="EMBL/GenBank/DDBJ databases">
        <title>Insights into the evolution of the great apes provided by the gorilla genome.</title>
        <authorList>
            <person name="Scally A."/>
        </authorList>
    </citation>
    <scope>NUCLEOTIDE SEQUENCE [LARGE SCALE GENOMIC DNA]</scope>
</reference>
<dbReference type="Proteomes" id="UP000001519">
    <property type="component" value="Chromosome 12"/>
</dbReference>
<keyword evidence="3" id="KW-1185">Reference proteome</keyword>
<dbReference type="Bgee" id="ENSGGOG00000036546">
    <property type="expression patterns" value="Expressed in testis and 4 other cell types or tissues"/>
</dbReference>
<accession>A0A2I2Y289</accession>
<feature type="region of interest" description="Disordered" evidence="1">
    <location>
        <begin position="1"/>
        <end position="29"/>
    </location>
</feature>
<dbReference type="OMA" id="QSDARRW"/>
<reference evidence="2" key="4">
    <citation type="submission" date="2025-09" db="UniProtKB">
        <authorList>
            <consortium name="Ensembl"/>
        </authorList>
    </citation>
    <scope>IDENTIFICATION</scope>
</reference>
<sequence length="91" mass="9882">MLPEPLEGGDKRTEAGAATGDSGSGGAGLRCRRRSWRALGWTQRSPDLSDARRWSAKPVSLASARHSVSRGFPPFRASPSLFPTPFESLKW</sequence>
<dbReference type="AlphaFoldDB" id="A0A2I2Y289"/>
<evidence type="ECO:0000313" key="2">
    <source>
        <dbReference type="Ensembl" id="ENSGGOP00000029004.1"/>
    </source>
</evidence>
<dbReference type="EMBL" id="CABD030086059">
    <property type="status" value="NOT_ANNOTATED_CDS"/>
    <property type="molecule type" value="Genomic_DNA"/>
</dbReference>
<organism evidence="2 3">
    <name type="scientific">Gorilla gorilla gorilla</name>
    <name type="common">Western lowland gorilla</name>
    <dbReference type="NCBI Taxonomy" id="9595"/>
    <lineage>
        <taxon>Eukaryota</taxon>
        <taxon>Metazoa</taxon>
        <taxon>Chordata</taxon>
        <taxon>Craniata</taxon>
        <taxon>Vertebrata</taxon>
        <taxon>Euteleostomi</taxon>
        <taxon>Mammalia</taxon>
        <taxon>Eutheria</taxon>
        <taxon>Euarchontoglires</taxon>
        <taxon>Primates</taxon>
        <taxon>Haplorrhini</taxon>
        <taxon>Catarrhini</taxon>
        <taxon>Hominidae</taxon>
        <taxon>Gorilla</taxon>
    </lineage>
</organism>
<reference evidence="2 3" key="2">
    <citation type="journal article" date="2012" name="Nature">
        <title>Insights into hominid evolution from the gorilla genome sequence.</title>
        <authorList>
            <person name="Scally A."/>
            <person name="Dutheil J.Y."/>
            <person name="Hillier L.W."/>
            <person name="Jordan G.E."/>
            <person name="Goodhead I."/>
            <person name="Herrero J."/>
            <person name="Hobolth A."/>
            <person name="Lappalainen T."/>
            <person name="Mailund T."/>
            <person name="Marques-Bonet T."/>
            <person name="McCarthy S."/>
            <person name="Montgomery S.H."/>
            <person name="Schwalie P.C."/>
            <person name="Tang Y.A."/>
            <person name="Ward M.C."/>
            <person name="Xue Y."/>
            <person name="Yngvadottir B."/>
            <person name="Alkan C."/>
            <person name="Andersen L.N."/>
            <person name="Ayub Q."/>
            <person name="Ball E.V."/>
            <person name="Beal K."/>
            <person name="Bradley B.J."/>
            <person name="Chen Y."/>
            <person name="Clee C.M."/>
            <person name="Fitzgerald S."/>
            <person name="Graves T.A."/>
            <person name="Gu Y."/>
            <person name="Heath P."/>
            <person name="Heger A."/>
            <person name="Karakoc E."/>
            <person name="Kolb-Kokocinski A."/>
            <person name="Laird G.K."/>
            <person name="Lunter G."/>
            <person name="Meader S."/>
            <person name="Mort M."/>
            <person name="Mullikin J.C."/>
            <person name="Munch K."/>
            <person name="O'Connor T.D."/>
            <person name="Phillips A.D."/>
            <person name="Prado-Martinez J."/>
            <person name="Rogers A.S."/>
            <person name="Sajjadian S."/>
            <person name="Schmidt D."/>
            <person name="Shaw K."/>
            <person name="Simpson J.T."/>
            <person name="Stenson P.D."/>
            <person name="Turner D.J."/>
            <person name="Vigilant L."/>
            <person name="Vilella A.J."/>
            <person name="Whitener W."/>
            <person name="Zhu B."/>
            <person name="Cooper D.N."/>
            <person name="de Jong P."/>
            <person name="Dermitzakis E.T."/>
            <person name="Eichler E.E."/>
            <person name="Flicek P."/>
            <person name="Goldman N."/>
            <person name="Mundy N.I."/>
            <person name="Ning Z."/>
            <person name="Odom D.T."/>
            <person name="Ponting C.P."/>
            <person name="Quail M.A."/>
            <person name="Ryder O.A."/>
            <person name="Searle S.M."/>
            <person name="Warren W.C."/>
            <person name="Wilson R.K."/>
            <person name="Schierup M.H."/>
            <person name="Rogers J."/>
            <person name="Tyler-Smith C."/>
            <person name="Durbin R."/>
        </authorList>
    </citation>
    <scope>NUCLEOTIDE SEQUENCE [LARGE SCALE GENOMIC DNA]</scope>
</reference>
<reference evidence="2" key="3">
    <citation type="submission" date="2025-08" db="UniProtKB">
        <authorList>
            <consortium name="Ensembl"/>
        </authorList>
    </citation>
    <scope>IDENTIFICATION</scope>
</reference>
<evidence type="ECO:0000313" key="3">
    <source>
        <dbReference type="Proteomes" id="UP000001519"/>
    </source>
</evidence>